<protein>
    <recommendedName>
        <fullName evidence="3">HicB-like antitoxin of toxin-antitoxin system domain-containing protein</fullName>
    </recommendedName>
</protein>
<dbReference type="Proteomes" id="UP000231067">
    <property type="component" value="Unassembled WGS sequence"/>
</dbReference>
<name>A0A2H0A7T4_9BACT</name>
<reference evidence="1 2" key="1">
    <citation type="submission" date="2017-09" db="EMBL/GenBank/DDBJ databases">
        <title>Depth-based differentiation of microbial function through sediment-hosted aquifers and enrichment of novel symbionts in the deep terrestrial subsurface.</title>
        <authorList>
            <person name="Probst A.J."/>
            <person name="Ladd B."/>
            <person name="Jarett J.K."/>
            <person name="Geller-Mcgrath D.E."/>
            <person name="Sieber C.M."/>
            <person name="Emerson J.B."/>
            <person name="Anantharaman K."/>
            <person name="Thomas B.C."/>
            <person name="Malmstrom R."/>
            <person name="Stieglmeier M."/>
            <person name="Klingl A."/>
            <person name="Woyke T."/>
            <person name="Ryan C.M."/>
            <person name="Banfield J.F."/>
        </authorList>
    </citation>
    <scope>NUCLEOTIDE SEQUENCE [LARGE SCALE GENOMIC DNA]</scope>
    <source>
        <strain evidence="1">CG23_combo_of_CG06-09_8_20_14_all_40_23</strain>
    </source>
</reference>
<dbReference type="SUPFAM" id="SSF143100">
    <property type="entry name" value="TTHA1013/TTHA0281-like"/>
    <property type="match status" value="1"/>
</dbReference>
<evidence type="ECO:0008006" key="3">
    <source>
        <dbReference type="Google" id="ProtNLM"/>
    </source>
</evidence>
<organism evidence="1 2">
    <name type="scientific">Candidatus Desantisbacteria bacterium CG23_combo_of_CG06-09_8_20_14_all_40_23</name>
    <dbReference type="NCBI Taxonomy" id="1974550"/>
    <lineage>
        <taxon>Bacteria</taxon>
        <taxon>Candidatus Desantisiibacteriota</taxon>
    </lineage>
</organism>
<evidence type="ECO:0000313" key="2">
    <source>
        <dbReference type="Proteomes" id="UP000231067"/>
    </source>
</evidence>
<sequence>MNLPIEIFKEGDTSYIVSCPRLEIYSYGKTVDRAIHRMKEIVKFYVESAEQLNISLENACGVSAELCLQIEPCSINEKHPSQKLCCKIN</sequence>
<dbReference type="InterPro" id="IPR035069">
    <property type="entry name" value="TTHA1013/TTHA0281-like"/>
</dbReference>
<accession>A0A2H0A7T4</accession>
<proteinExistence type="predicted"/>
<dbReference type="EMBL" id="PCSH01000058">
    <property type="protein sequence ID" value="PIP41499.1"/>
    <property type="molecule type" value="Genomic_DNA"/>
</dbReference>
<comment type="caution">
    <text evidence="1">The sequence shown here is derived from an EMBL/GenBank/DDBJ whole genome shotgun (WGS) entry which is preliminary data.</text>
</comment>
<gene>
    <name evidence="1" type="ORF">COX18_03115</name>
</gene>
<dbReference type="Gene3D" id="3.30.160.250">
    <property type="match status" value="1"/>
</dbReference>
<evidence type="ECO:0000313" key="1">
    <source>
        <dbReference type="EMBL" id="PIP41499.1"/>
    </source>
</evidence>
<dbReference type="AlphaFoldDB" id="A0A2H0A7T4"/>